<name>Q4FQV6_PSYA2</name>
<reference evidence="1 2" key="1">
    <citation type="journal article" date="2010" name="Appl. Environ. Microbiol.">
        <title>The genome sequence of Psychrobacter arcticus 273-4, a psychroactive Siberian permafrost bacterium, reveals mechanisms for adaptation to low-temperature growth.</title>
        <authorList>
            <person name="Ayala-del-Rio H.L."/>
            <person name="Chain P.S."/>
            <person name="Grzymski J.J."/>
            <person name="Ponder M.A."/>
            <person name="Ivanova N."/>
            <person name="Bergholz P.W."/>
            <person name="Di Bartolo G."/>
            <person name="Hauser L."/>
            <person name="Land M."/>
            <person name="Bakermans C."/>
            <person name="Rodrigues D."/>
            <person name="Klappenbach J."/>
            <person name="Zarka D."/>
            <person name="Larimer F."/>
            <person name="Richardson P."/>
            <person name="Murray A."/>
            <person name="Thomashow M."/>
            <person name="Tiedje J.M."/>
        </authorList>
    </citation>
    <scope>NUCLEOTIDE SEQUENCE [LARGE SCALE GENOMIC DNA]</scope>
    <source>
        <strain evidence="2">DSM 17307 / VKM B-2377 / 273-4</strain>
    </source>
</reference>
<protein>
    <submittedName>
        <fullName evidence="1">Uncharacterized protein</fullName>
    </submittedName>
</protein>
<dbReference type="STRING" id="259536.Psyc_1754"/>
<evidence type="ECO:0000313" key="2">
    <source>
        <dbReference type="Proteomes" id="UP000000546"/>
    </source>
</evidence>
<keyword evidence="2" id="KW-1185">Reference proteome</keyword>
<dbReference type="Proteomes" id="UP000000546">
    <property type="component" value="Chromosome"/>
</dbReference>
<evidence type="ECO:0000313" key="1">
    <source>
        <dbReference type="EMBL" id="AAZ19602.1"/>
    </source>
</evidence>
<accession>Q4FQV6</accession>
<dbReference type="RefSeq" id="WP_011281014.1">
    <property type="nucleotide sequence ID" value="NC_007204.1"/>
</dbReference>
<dbReference type="HOGENOM" id="CLU_047706_0_0_6"/>
<proteinExistence type="predicted"/>
<sequence length="338" mass="37752">MTQPFASDDGFFSIDLVAEVQFTDSNAEQSAALSNSNQPAIVHPNFDPTQSPLDPARPLTDIPEPVRRLNSQLRRLYGNAARFYQPDKEGLSKWDVISSEPLAEHLSLLSAAKLIALPDSFYHNHSEQPLLSSLNEMVLLDMSDIQQAIRAYPKLNRYGFLPADGTDDLKGEEASETKVADKTKVSAALSLRTLTKRYNPDELLSSMYADDWHVILQPQQFDTGEGSLATDIMACSVAVHALKQCSSRKSINHSYSATQICQHIRSYLLSQSICEPAQRHAYRQIRIFAGHIVVAAHHLGWNIQMSSDGQCYFDLSSRCGLLTRYPNMQDYDINGWSS</sequence>
<dbReference type="AlphaFoldDB" id="Q4FQV6"/>
<dbReference type="EMBL" id="CP000082">
    <property type="protein sequence ID" value="AAZ19602.1"/>
    <property type="molecule type" value="Genomic_DNA"/>
</dbReference>
<dbReference type="KEGG" id="par:Psyc_1754"/>
<dbReference type="OrthoDB" id="6660337at2"/>
<organism evidence="1 2">
    <name type="scientific">Psychrobacter arcticus (strain DSM 17307 / VKM B-2377 / 273-4)</name>
    <dbReference type="NCBI Taxonomy" id="259536"/>
    <lineage>
        <taxon>Bacteria</taxon>
        <taxon>Pseudomonadati</taxon>
        <taxon>Pseudomonadota</taxon>
        <taxon>Gammaproteobacteria</taxon>
        <taxon>Moraxellales</taxon>
        <taxon>Moraxellaceae</taxon>
        <taxon>Psychrobacter</taxon>
    </lineage>
</organism>
<gene>
    <name evidence="1" type="ordered locus">Psyc_1754</name>
</gene>